<reference evidence="2 3" key="1">
    <citation type="journal article" date="2024" name="Plant Biotechnol. J.">
        <title>Dendrobium thyrsiflorum genome and its molecular insights into genes involved in important horticultural traits.</title>
        <authorList>
            <person name="Chen B."/>
            <person name="Wang J.Y."/>
            <person name="Zheng P.J."/>
            <person name="Li K.L."/>
            <person name="Liang Y.M."/>
            <person name="Chen X.F."/>
            <person name="Zhang C."/>
            <person name="Zhao X."/>
            <person name="He X."/>
            <person name="Zhang G.Q."/>
            <person name="Liu Z.J."/>
            <person name="Xu Q."/>
        </authorList>
    </citation>
    <scope>NUCLEOTIDE SEQUENCE [LARGE SCALE GENOMIC DNA]</scope>
    <source>
        <strain evidence="2">GZMU011</strain>
    </source>
</reference>
<sequence>MNSLVYIMYNRRLKDRNLNKKELKDDEDPLIWEDMTSDDEWFVDDEMETLDSLDSIGDEEGERAVHHNNDSNEDSLSDDNADDF</sequence>
<accession>A0ABD0UYN9</accession>
<name>A0ABD0UYN9_DENTH</name>
<dbReference type="AlphaFoldDB" id="A0ABD0UYN9"/>
<evidence type="ECO:0000256" key="1">
    <source>
        <dbReference type="SAM" id="MobiDB-lite"/>
    </source>
</evidence>
<evidence type="ECO:0000313" key="2">
    <source>
        <dbReference type="EMBL" id="KAL0917819.1"/>
    </source>
</evidence>
<proteinExistence type="predicted"/>
<feature type="compositionally biased region" description="Acidic residues" evidence="1">
    <location>
        <begin position="71"/>
        <end position="84"/>
    </location>
</feature>
<comment type="caution">
    <text evidence="2">The sequence shown here is derived from an EMBL/GenBank/DDBJ whole genome shotgun (WGS) entry which is preliminary data.</text>
</comment>
<feature type="region of interest" description="Disordered" evidence="1">
    <location>
        <begin position="56"/>
        <end position="84"/>
    </location>
</feature>
<keyword evidence="3" id="KW-1185">Reference proteome</keyword>
<protein>
    <submittedName>
        <fullName evidence="2">Uncharacterized protein</fullName>
    </submittedName>
</protein>
<evidence type="ECO:0000313" key="3">
    <source>
        <dbReference type="Proteomes" id="UP001552299"/>
    </source>
</evidence>
<dbReference type="EMBL" id="JANQDX010000010">
    <property type="protein sequence ID" value="KAL0917819.1"/>
    <property type="molecule type" value="Genomic_DNA"/>
</dbReference>
<dbReference type="Proteomes" id="UP001552299">
    <property type="component" value="Unassembled WGS sequence"/>
</dbReference>
<gene>
    <name evidence="2" type="ORF">M5K25_012913</name>
</gene>
<organism evidence="2 3">
    <name type="scientific">Dendrobium thyrsiflorum</name>
    <name type="common">Pinecone-like raceme dendrobium</name>
    <name type="synonym">Orchid</name>
    <dbReference type="NCBI Taxonomy" id="117978"/>
    <lineage>
        <taxon>Eukaryota</taxon>
        <taxon>Viridiplantae</taxon>
        <taxon>Streptophyta</taxon>
        <taxon>Embryophyta</taxon>
        <taxon>Tracheophyta</taxon>
        <taxon>Spermatophyta</taxon>
        <taxon>Magnoliopsida</taxon>
        <taxon>Liliopsida</taxon>
        <taxon>Asparagales</taxon>
        <taxon>Orchidaceae</taxon>
        <taxon>Epidendroideae</taxon>
        <taxon>Malaxideae</taxon>
        <taxon>Dendrobiinae</taxon>
        <taxon>Dendrobium</taxon>
    </lineage>
</organism>